<feature type="non-terminal residue" evidence="4">
    <location>
        <position position="1"/>
    </location>
</feature>
<dbReference type="InterPro" id="IPR003914">
    <property type="entry name" value="Rabaptin"/>
</dbReference>
<accession>A0A8S2X090</accession>
<proteinExistence type="predicted"/>
<dbReference type="EMBL" id="CAJOBJ010073759">
    <property type="protein sequence ID" value="CAF4471581.1"/>
    <property type="molecule type" value="Genomic_DNA"/>
</dbReference>
<protein>
    <recommendedName>
        <fullName evidence="2">Rabaptin coiled-coil domain-containing protein</fullName>
    </recommendedName>
</protein>
<dbReference type="AlphaFoldDB" id="A0A8S2X090"/>
<evidence type="ECO:0000313" key="4">
    <source>
        <dbReference type="EMBL" id="CAF4471581.1"/>
    </source>
</evidence>
<comment type="caution">
    <text evidence="4">The sequence shown here is derived from an EMBL/GenBank/DDBJ whole genome shotgun (WGS) entry which is preliminary data.</text>
</comment>
<dbReference type="PANTHER" id="PTHR31179:SF7">
    <property type="entry name" value="FYVE-TYPE DOMAIN-CONTAINING PROTEIN"/>
    <property type="match status" value="1"/>
</dbReference>
<dbReference type="PANTHER" id="PTHR31179">
    <property type="entry name" value="RAB GTPASE-BINDING EFFECTOR PROTEIN"/>
    <property type="match status" value="1"/>
</dbReference>
<dbReference type="GO" id="GO:0005096">
    <property type="term" value="F:GTPase activator activity"/>
    <property type="evidence" value="ECO:0007669"/>
    <property type="project" value="InterPro"/>
</dbReference>
<keyword evidence="1" id="KW-0175">Coiled coil</keyword>
<evidence type="ECO:0000313" key="5">
    <source>
        <dbReference type="Proteomes" id="UP000681720"/>
    </source>
</evidence>
<dbReference type="GO" id="GO:0008083">
    <property type="term" value="F:growth factor activity"/>
    <property type="evidence" value="ECO:0007669"/>
    <property type="project" value="InterPro"/>
</dbReference>
<dbReference type="GO" id="GO:0006897">
    <property type="term" value="P:endocytosis"/>
    <property type="evidence" value="ECO:0007669"/>
    <property type="project" value="InterPro"/>
</dbReference>
<feature type="coiled-coil region" evidence="1">
    <location>
        <begin position="24"/>
        <end position="51"/>
    </location>
</feature>
<gene>
    <name evidence="3" type="ORF">BYL167_LOCUS29222</name>
    <name evidence="4" type="ORF">GIL414_LOCUS33367</name>
</gene>
<evidence type="ECO:0000256" key="1">
    <source>
        <dbReference type="SAM" id="Coils"/>
    </source>
</evidence>
<organism evidence="4 5">
    <name type="scientific">Rotaria magnacalcarata</name>
    <dbReference type="NCBI Taxonomy" id="392030"/>
    <lineage>
        <taxon>Eukaryota</taxon>
        <taxon>Metazoa</taxon>
        <taxon>Spiralia</taxon>
        <taxon>Gnathifera</taxon>
        <taxon>Rotifera</taxon>
        <taxon>Eurotatoria</taxon>
        <taxon>Bdelloidea</taxon>
        <taxon>Philodinida</taxon>
        <taxon>Philodinidae</taxon>
        <taxon>Rotaria</taxon>
    </lineage>
</organism>
<name>A0A8S2X090_9BILA</name>
<dbReference type="EMBL" id="CAJOBH010043940">
    <property type="protein sequence ID" value="CAF4344160.1"/>
    <property type="molecule type" value="Genomic_DNA"/>
</dbReference>
<reference evidence="4" key="1">
    <citation type="submission" date="2021-02" db="EMBL/GenBank/DDBJ databases">
        <authorList>
            <person name="Nowell W R."/>
        </authorList>
    </citation>
    <scope>NUCLEOTIDE SEQUENCE</scope>
</reference>
<sequence length="60" mass="7026">QENENLEEDMRKAQESTLMLKSVIIPLEAEINQLKVQLKQEKDKIIELEELVSLVSCNYH</sequence>
<dbReference type="InterPro" id="IPR018514">
    <property type="entry name" value="Rabaptin_CC"/>
</dbReference>
<dbReference type="Proteomes" id="UP000681967">
    <property type="component" value="Unassembled WGS sequence"/>
</dbReference>
<dbReference type="Proteomes" id="UP000681720">
    <property type="component" value="Unassembled WGS sequence"/>
</dbReference>
<dbReference type="Pfam" id="PF03528">
    <property type="entry name" value="Rabaptin"/>
    <property type="match status" value="1"/>
</dbReference>
<evidence type="ECO:0000313" key="3">
    <source>
        <dbReference type="EMBL" id="CAF4344160.1"/>
    </source>
</evidence>
<feature type="domain" description="Rabaptin coiled-coil" evidence="2">
    <location>
        <begin position="1"/>
        <end position="49"/>
    </location>
</feature>
<evidence type="ECO:0000259" key="2">
    <source>
        <dbReference type="Pfam" id="PF03528"/>
    </source>
</evidence>